<protein>
    <submittedName>
        <fullName evidence="1">Uncharacterized protein</fullName>
    </submittedName>
</protein>
<accession>G3HKM0</accession>
<organism evidence="1 2">
    <name type="scientific">Cricetulus griseus</name>
    <name type="common">Chinese hamster</name>
    <name type="synonym">Cricetulus barabensis griseus</name>
    <dbReference type="NCBI Taxonomy" id="10029"/>
    <lineage>
        <taxon>Eukaryota</taxon>
        <taxon>Metazoa</taxon>
        <taxon>Chordata</taxon>
        <taxon>Craniata</taxon>
        <taxon>Vertebrata</taxon>
        <taxon>Euteleostomi</taxon>
        <taxon>Mammalia</taxon>
        <taxon>Eutheria</taxon>
        <taxon>Euarchontoglires</taxon>
        <taxon>Glires</taxon>
        <taxon>Rodentia</taxon>
        <taxon>Myomorpha</taxon>
        <taxon>Muroidea</taxon>
        <taxon>Cricetidae</taxon>
        <taxon>Cricetinae</taxon>
        <taxon>Cricetulus</taxon>
    </lineage>
</organism>
<proteinExistence type="predicted"/>
<dbReference type="AlphaFoldDB" id="G3HKM0"/>
<dbReference type="Proteomes" id="UP000001075">
    <property type="component" value="Unassembled WGS sequence"/>
</dbReference>
<sequence length="129" mass="14704">MRPYTSSKTQGQLYSVMPFPLLPLLTPISSELYIWRFDVQKTYTQQSNQTTHMVVSRDCKKEKLLPITPESTSETPAPMLVFSMIRLEITVDAGQKLIEVALISPVRDTTNIQECTLPFVQNGEFLYSD</sequence>
<reference evidence="2" key="1">
    <citation type="journal article" date="2011" name="Nat. Biotechnol.">
        <title>The genomic sequence of the Chinese hamster ovary (CHO)-K1 cell line.</title>
        <authorList>
            <person name="Xu X."/>
            <person name="Nagarajan H."/>
            <person name="Lewis N.E."/>
            <person name="Pan S."/>
            <person name="Cai Z."/>
            <person name="Liu X."/>
            <person name="Chen W."/>
            <person name="Xie M."/>
            <person name="Wang W."/>
            <person name="Hammond S."/>
            <person name="Andersen M.R."/>
            <person name="Neff N."/>
            <person name="Passarelli B."/>
            <person name="Koh W."/>
            <person name="Fan H.C."/>
            <person name="Wang J."/>
            <person name="Gui Y."/>
            <person name="Lee K.H."/>
            <person name="Betenbaugh M.J."/>
            <person name="Quake S.R."/>
            <person name="Famili I."/>
            <person name="Palsson B.O."/>
            <person name="Wang J."/>
        </authorList>
    </citation>
    <scope>NUCLEOTIDE SEQUENCE [LARGE SCALE GENOMIC DNA]</scope>
    <source>
        <strain evidence="2">CHO K1 cell line</strain>
    </source>
</reference>
<name>G3HKM0_CRIGR</name>
<dbReference type="InParanoid" id="G3HKM0"/>
<evidence type="ECO:0000313" key="2">
    <source>
        <dbReference type="Proteomes" id="UP000001075"/>
    </source>
</evidence>
<gene>
    <name evidence="1" type="ORF">I79_011249</name>
</gene>
<evidence type="ECO:0000313" key="1">
    <source>
        <dbReference type="EMBL" id="EGV95902.1"/>
    </source>
</evidence>
<dbReference type="EMBL" id="JH000467">
    <property type="protein sequence ID" value="EGV95902.1"/>
    <property type="molecule type" value="Genomic_DNA"/>
</dbReference>